<evidence type="ECO:0000313" key="1">
    <source>
        <dbReference type="EMBL" id="AOM82430.1"/>
    </source>
</evidence>
<dbReference type="RefSeq" id="WP_069364522.1">
    <property type="nucleotide sequence ID" value="NZ_CP012502.1"/>
</dbReference>
<proteinExistence type="predicted"/>
<organism evidence="1 2">
    <name type="scientific">Salisediminibacterium beveridgei</name>
    <dbReference type="NCBI Taxonomy" id="632773"/>
    <lineage>
        <taxon>Bacteria</taxon>
        <taxon>Bacillati</taxon>
        <taxon>Bacillota</taxon>
        <taxon>Bacilli</taxon>
        <taxon>Bacillales</taxon>
        <taxon>Bacillaceae</taxon>
        <taxon>Salisediminibacterium</taxon>
    </lineage>
</organism>
<evidence type="ECO:0000313" key="2">
    <source>
        <dbReference type="Proteomes" id="UP000094463"/>
    </source>
</evidence>
<dbReference type="OrthoDB" id="423921at2"/>
<dbReference type="AlphaFoldDB" id="A0A1D7QTU1"/>
<evidence type="ECO:0008006" key="3">
    <source>
        <dbReference type="Google" id="ProtNLM"/>
    </source>
</evidence>
<protein>
    <recommendedName>
        <fullName evidence="3">N-acetyltransferase domain-containing protein</fullName>
    </recommendedName>
</protein>
<name>A0A1D7QTU1_9BACI</name>
<dbReference type="Proteomes" id="UP000094463">
    <property type="component" value="Chromosome"/>
</dbReference>
<keyword evidence="2" id="KW-1185">Reference proteome</keyword>
<reference evidence="1 2" key="1">
    <citation type="submission" date="2015-08" db="EMBL/GenBank/DDBJ databases">
        <title>The complete genome sequence of Bacillus beveridgei MLTeJB.</title>
        <authorList>
            <person name="Hanson T.E."/>
            <person name="Mesa C."/>
            <person name="Basesman S.M."/>
            <person name="Oremland R.S."/>
        </authorList>
    </citation>
    <scope>NUCLEOTIDE SEQUENCE [LARGE SCALE GENOMIC DNA]</scope>
    <source>
        <strain evidence="1 2">MLTeJB</strain>
    </source>
</reference>
<dbReference type="Gene3D" id="3.40.630.30">
    <property type="match status" value="1"/>
</dbReference>
<sequence length="147" mass="17182">MSRYYWDWLKNDQALEIAEWTYDSPLDRLDLQENDEALDHFLNPFNWRNRFAVFKDDVLLGYIDFQLESEASAFVYMQCSPDFIGQGEGKALAEAAQEIVEKHYALGELQAKVLSISPAGERLCEEMGGKRMQKDQGIFYSWTFNRF</sequence>
<accession>A0A1D7QTU1</accession>
<dbReference type="SUPFAM" id="SSF55729">
    <property type="entry name" value="Acyl-CoA N-acyltransferases (Nat)"/>
    <property type="match status" value="1"/>
</dbReference>
<gene>
    <name evidence="1" type="ORF">BBEV_1061</name>
</gene>
<dbReference type="STRING" id="632773.BBEV_1061"/>
<dbReference type="InterPro" id="IPR016181">
    <property type="entry name" value="Acyl_CoA_acyltransferase"/>
</dbReference>
<dbReference type="EMBL" id="CP012502">
    <property type="protein sequence ID" value="AOM82430.1"/>
    <property type="molecule type" value="Genomic_DNA"/>
</dbReference>
<dbReference type="KEGG" id="bbev:BBEV_1061"/>